<dbReference type="Gene3D" id="3.40.50.300">
    <property type="entry name" value="P-loop containing nucleotide triphosphate hydrolases"/>
    <property type="match status" value="1"/>
</dbReference>
<proteinExistence type="inferred from homology"/>
<evidence type="ECO:0000256" key="2">
    <source>
        <dbReference type="ARBA" id="ARBA00022448"/>
    </source>
</evidence>
<dbReference type="RefSeq" id="WP_038359365.1">
    <property type="nucleotide sequence ID" value="NZ_JACXWY010000018.1"/>
</dbReference>
<dbReference type="InterPro" id="IPR003439">
    <property type="entry name" value="ABC_transporter-like_ATP-bd"/>
</dbReference>
<keyword evidence="3" id="KW-0547">Nucleotide-binding</keyword>
<accession>A0A927I263</accession>
<keyword evidence="5" id="KW-0029">Amino-acid transport</keyword>
<dbReference type="GO" id="GO:0015658">
    <property type="term" value="F:branched-chain amino acid transmembrane transporter activity"/>
    <property type="evidence" value="ECO:0007669"/>
    <property type="project" value="TreeGrafter"/>
</dbReference>
<name>A0A927I263_9HYPH</name>
<dbReference type="InterPro" id="IPR052156">
    <property type="entry name" value="BCAA_Transport_ATP-bd_LivF"/>
</dbReference>
<dbReference type="Proteomes" id="UP000619295">
    <property type="component" value="Unassembled WGS sequence"/>
</dbReference>
<evidence type="ECO:0000313" key="8">
    <source>
        <dbReference type="Proteomes" id="UP000619295"/>
    </source>
</evidence>
<evidence type="ECO:0000256" key="3">
    <source>
        <dbReference type="ARBA" id="ARBA00022741"/>
    </source>
</evidence>
<evidence type="ECO:0000256" key="1">
    <source>
        <dbReference type="ARBA" id="ARBA00005417"/>
    </source>
</evidence>
<keyword evidence="4 7" id="KW-0067">ATP-binding</keyword>
<dbReference type="SMART" id="SM00382">
    <property type="entry name" value="AAA"/>
    <property type="match status" value="1"/>
</dbReference>
<protein>
    <submittedName>
        <fullName evidence="7">ABC transporter ATP-binding protein</fullName>
    </submittedName>
</protein>
<evidence type="ECO:0000259" key="6">
    <source>
        <dbReference type="PROSITE" id="PS50893"/>
    </source>
</evidence>
<dbReference type="Pfam" id="PF00005">
    <property type="entry name" value="ABC_tran"/>
    <property type="match status" value="1"/>
</dbReference>
<dbReference type="PROSITE" id="PS50893">
    <property type="entry name" value="ABC_TRANSPORTER_2"/>
    <property type="match status" value="1"/>
</dbReference>
<reference evidence="7" key="1">
    <citation type="submission" date="2020-09" db="EMBL/GenBank/DDBJ databases">
        <title>Bosea spartocytisi sp. nov. a root nodule endophyte of Spartocytisus supranubius in the high mountain ecosystem fo the Teide National Park (Canary Islands, Spain).</title>
        <authorList>
            <person name="Pulido-Suarez L."/>
            <person name="Peix A."/>
            <person name="Igual J.M."/>
            <person name="Socas-Perez N."/>
            <person name="Velazquez E."/>
            <person name="Flores-Felix J.D."/>
            <person name="Leon-Barrios M."/>
        </authorList>
    </citation>
    <scope>NUCLEOTIDE SEQUENCE</scope>
    <source>
        <strain evidence="7">SSUT16</strain>
    </source>
</reference>
<dbReference type="AlphaFoldDB" id="A0A927I263"/>
<dbReference type="InterPro" id="IPR003593">
    <property type="entry name" value="AAA+_ATPase"/>
</dbReference>
<dbReference type="PANTHER" id="PTHR43820:SF4">
    <property type="entry name" value="HIGH-AFFINITY BRANCHED-CHAIN AMINO ACID TRANSPORT ATP-BINDING PROTEIN LIVF"/>
    <property type="match status" value="1"/>
</dbReference>
<dbReference type="GO" id="GO:0015807">
    <property type="term" value="P:L-amino acid transport"/>
    <property type="evidence" value="ECO:0007669"/>
    <property type="project" value="TreeGrafter"/>
</dbReference>
<keyword evidence="8" id="KW-1185">Reference proteome</keyword>
<evidence type="ECO:0000256" key="4">
    <source>
        <dbReference type="ARBA" id="ARBA00022840"/>
    </source>
</evidence>
<dbReference type="PROSITE" id="PS00211">
    <property type="entry name" value="ABC_TRANSPORTER_1"/>
    <property type="match status" value="1"/>
</dbReference>
<evidence type="ECO:0000313" key="7">
    <source>
        <dbReference type="EMBL" id="MBD3848426.1"/>
    </source>
</evidence>
<dbReference type="GO" id="GO:0005524">
    <property type="term" value="F:ATP binding"/>
    <property type="evidence" value="ECO:0007669"/>
    <property type="project" value="UniProtKB-KW"/>
</dbReference>
<dbReference type="GO" id="GO:0016887">
    <property type="term" value="F:ATP hydrolysis activity"/>
    <property type="evidence" value="ECO:0007669"/>
    <property type="project" value="InterPro"/>
</dbReference>
<gene>
    <name evidence="7" type="ORF">IED13_22240</name>
</gene>
<evidence type="ECO:0000256" key="5">
    <source>
        <dbReference type="ARBA" id="ARBA00022970"/>
    </source>
</evidence>
<dbReference type="CDD" id="cd03224">
    <property type="entry name" value="ABC_TM1139_LivF_branched"/>
    <property type="match status" value="1"/>
</dbReference>
<keyword evidence="2" id="KW-0813">Transport</keyword>
<sequence>MLRLENVDTNYGVVAMLRDVSLNVEPGELVCILGPNGAGKTTIFRAISALLPLARGRIAIMGQDLKGSRTEALSALGVGFVPEGRRLFGDISVRDNIRLGYEAQGHQAGFEERLEEMLELFPRVRERIRQRAGTLSGGEQAMVALARALVGKPKFVIMDEPSLGLSPKLIDEYFDTVAAVNRGGTTVLLIEQNAEMALSIAHRGILLTKGRVVAAGSAAELLGSDAVRHLYL</sequence>
<feature type="domain" description="ABC transporter" evidence="6">
    <location>
        <begin position="2"/>
        <end position="232"/>
    </location>
</feature>
<comment type="similarity">
    <text evidence="1">Belongs to the ABC transporter superfamily.</text>
</comment>
<dbReference type="InterPro" id="IPR027417">
    <property type="entry name" value="P-loop_NTPase"/>
</dbReference>
<organism evidence="7 8">
    <name type="scientific">Bosea spartocytisi</name>
    <dbReference type="NCBI Taxonomy" id="2773451"/>
    <lineage>
        <taxon>Bacteria</taxon>
        <taxon>Pseudomonadati</taxon>
        <taxon>Pseudomonadota</taxon>
        <taxon>Alphaproteobacteria</taxon>
        <taxon>Hyphomicrobiales</taxon>
        <taxon>Boseaceae</taxon>
        <taxon>Bosea</taxon>
    </lineage>
</organism>
<dbReference type="InterPro" id="IPR017871">
    <property type="entry name" value="ABC_transporter-like_CS"/>
</dbReference>
<dbReference type="SUPFAM" id="SSF52540">
    <property type="entry name" value="P-loop containing nucleoside triphosphate hydrolases"/>
    <property type="match status" value="1"/>
</dbReference>
<dbReference type="EMBL" id="JACXWY010000018">
    <property type="protein sequence ID" value="MBD3848426.1"/>
    <property type="molecule type" value="Genomic_DNA"/>
</dbReference>
<comment type="caution">
    <text evidence="7">The sequence shown here is derived from an EMBL/GenBank/DDBJ whole genome shotgun (WGS) entry which is preliminary data.</text>
</comment>
<dbReference type="PANTHER" id="PTHR43820">
    <property type="entry name" value="HIGH-AFFINITY BRANCHED-CHAIN AMINO ACID TRANSPORT ATP-BINDING PROTEIN LIVF"/>
    <property type="match status" value="1"/>
</dbReference>